<evidence type="ECO:0000259" key="3">
    <source>
        <dbReference type="Pfam" id="PF22124"/>
    </source>
</evidence>
<comment type="caution">
    <text evidence="4">The sequence shown here is derived from an EMBL/GenBank/DDBJ whole genome shotgun (WGS) entry which is preliminary data.</text>
</comment>
<feature type="domain" description="Alpha fucosidase A-like C-terminal" evidence="2">
    <location>
        <begin position="712"/>
        <end position="776"/>
    </location>
</feature>
<dbReference type="InterPro" id="IPR049053">
    <property type="entry name" value="AFCA-like_C"/>
</dbReference>
<dbReference type="RefSeq" id="WP_377578659.1">
    <property type="nucleotide sequence ID" value="NZ_JBHTKA010000002.1"/>
</dbReference>
<dbReference type="InterPro" id="IPR012341">
    <property type="entry name" value="6hp_glycosidase-like_sf"/>
</dbReference>
<dbReference type="GO" id="GO:0016787">
    <property type="term" value="F:hydrolase activity"/>
    <property type="evidence" value="ECO:0007669"/>
    <property type="project" value="UniProtKB-KW"/>
</dbReference>
<dbReference type="SUPFAM" id="SSF48208">
    <property type="entry name" value="Six-hairpin glycosidases"/>
    <property type="match status" value="1"/>
</dbReference>
<evidence type="ECO:0000259" key="1">
    <source>
        <dbReference type="Pfam" id="PF14498"/>
    </source>
</evidence>
<dbReference type="Pfam" id="PF14498">
    <property type="entry name" value="Glyco_hyd_65N_2"/>
    <property type="match status" value="1"/>
</dbReference>
<protein>
    <submittedName>
        <fullName evidence="4">Glycoside hydrolase N-terminal domain-containing protein</fullName>
    </submittedName>
</protein>
<dbReference type="Proteomes" id="UP001597112">
    <property type="component" value="Unassembled WGS sequence"/>
</dbReference>
<dbReference type="PANTHER" id="PTHR31084">
    <property type="entry name" value="ALPHA-L-FUCOSIDASE 2"/>
    <property type="match status" value="1"/>
</dbReference>
<feature type="domain" description="Glycosyl hydrolase family 95 N-terminal" evidence="1">
    <location>
        <begin position="28"/>
        <end position="278"/>
    </location>
</feature>
<dbReference type="EMBL" id="JBHTKA010000002">
    <property type="protein sequence ID" value="MFD0999719.1"/>
    <property type="molecule type" value="Genomic_DNA"/>
</dbReference>
<evidence type="ECO:0000259" key="2">
    <source>
        <dbReference type="Pfam" id="PF21307"/>
    </source>
</evidence>
<keyword evidence="4" id="KW-0378">Hydrolase</keyword>
<dbReference type="InterPro" id="IPR008928">
    <property type="entry name" value="6-hairpin_glycosidase_sf"/>
</dbReference>
<accession>A0ABW3K0T1</accession>
<dbReference type="Gene3D" id="1.50.10.10">
    <property type="match status" value="1"/>
</dbReference>
<dbReference type="Pfam" id="PF21307">
    <property type="entry name" value="Glyco_hydro_95_C"/>
    <property type="match status" value="1"/>
</dbReference>
<dbReference type="InterPro" id="IPR016518">
    <property type="entry name" value="Alpha-L-fucosidase"/>
</dbReference>
<keyword evidence="5" id="KW-1185">Reference proteome</keyword>
<dbReference type="Pfam" id="PF22124">
    <property type="entry name" value="Glyco_hydro_95_cat"/>
    <property type="match status" value="1"/>
</dbReference>
<evidence type="ECO:0000313" key="5">
    <source>
        <dbReference type="Proteomes" id="UP001597112"/>
    </source>
</evidence>
<gene>
    <name evidence="4" type="ORF">ACFQ21_10390</name>
</gene>
<organism evidence="4 5">
    <name type="scientific">Ohtaekwangia kribbensis</name>
    <dbReference type="NCBI Taxonomy" id="688913"/>
    <lineage>
        <taxon>Bacteria</taxon>
        <taxon>Pseudomonadati</taxon>
        <taxon>Bacteroidota</taxon>
        <taxon>Cytophagia</taxon>
        <taxon>Cytophagales</taxon>
        <taxon>Fulvivirgaceae</taxon>
        <taxon>Ohtaekwangia</taxon>
    </lineage>
</organism>
<dbReference type="InterPro" id="IPR027414">
    <property type="entry name" value="GH95_N_dom"/>
</dbReference>
<reference evidence="5" key="1">
    <citation type="journal article" date="2019" name="Int. J. Syst. Evol. Microbiol.">
        <title>The Global Catalogue of Microorganisms (GCM) 10K type strain sequencing project: providing services to taxonomists for standard genome sequencing and annotation.</title>
        <authorList>
            <consortium name="The Broad Institute Genomics Platform"/>
            <consortium name="The Broad Institute Genome Sequencing Center for Infectious Disease"/>
            <person name="Wu L."/>
            <person name="Ma J."/>
        </authorList>
    </citation>
    <scope>NUCLEOTIDE SEQUENCE [LARGE SCALE GENOMIC DNA]</scope>
    <source>
        <strain evidence="5">CCUG 58938</strain>
    </source>
</reference>
<name>A0ABW3K0T1_9BACT</name>
<evidence type="ECO:0000313" key="4">
    <source>
        <dbReference type="EMBL" id="MFD0999719.1"/>
    </source>
</evidence>
<sequence length="783" mass="86854">MKRTFLVSLASCIVFLGTTCGYAQTLKLWYDKPAAMWEATLPLGNGRLGMMPDGGVHKETIVLNDITLWSGSPQDANKYTAHEHLPAIRSLLMQGKNDEAEALINKSFVCEGEGSGRGSGANVPFGCYQVLGNLQVEFSYNGSGTREPAFTNYNRNLSLNDALASTSFTVNNIAYTREYFTSFADDVDVVKFTAGKKGALTGTISLDRPERFITSVYKDVLRMSGQLNNGTDGKGMRYEVLVKPVVKDGTITLTDKSIVVKGATEIILYIAAATDFRNAGFQEQNAETLKRATGKPYTTLKKEHIVNYRKLFDRVSVDLGASVNEKLPTDKRLEAFYKNPENDNGIPVLFYQFGRYLTISSTRVGLLPPNLQGLWANQVQTPWNGDYHLDVNVQMNHWPVEVSNLSELNLPLADLVSGMVPSGERTAKAYYNAEGWVAHVITNIWGYTEPGEDASWGSTTSGSGWLCNNLWEHYAFTKDIAYLKQIYPILKGSAQFYSSVLVEEPKHQWLVTAPSVSPENSFVMPSGKHVNVCMGPTIDNQITRELFTNVITASELLNTDAEFREALRKKLLKLPPAGQIASDGRLMEWLEEYPEADKKHRHISHLYGLYPASLITPDRTPAFAEACRKTLEVRGDDSPGWSKAYKLLFWARLREGNRAYKLLRELLLPTYDTHINYGGGGGTYPNMLSAGPPFQIDGNFGGTAGIAEMLLQSHDGYIEFIPAIPDAWKKSGRVTGLKARGNFIADFEWKDGVITNYKVASAKPEKVKIKIAGKVQEIISQKQ</sequence>
<dbReference type="PANTHER" id="PTHR31084:SF0">
    <property type="entry name" value="ALPHA-L-FUCOSIDASE 2"/>
    <property type="match status" value="1"/>
</dbReference>
<proteinExistence type="predicted"/>
<dbReference type="InterPro" id="IPR054363">
    <property type="entry name" value="GH95_cat"/>
</dbReference>
<feature type="domain" description="Glycosyl hydrolase family 95 catalytic" evidence="3">
    <location>
        <begin position="297"/>
        <end position="710"/>
    </location>
</feature>
<dbReference type="PIRSF" id="PIRSF007663">
    <property type="entry name" value="UCP007663"/>
    <property type="match status" value="1"/>
</dbReference>